<gene>
    <name evidence="16" type="ORF">JZ751_002416</name>
</gene>
<comment type="caution">
    <text evidence="16">The sequence shown here is derived from an EMBL/GenBank/DDBJ whole genome shotgun (WGS) entry which is preliminary data.</text>
</comment>
<dbReference type="OrthoDB" id="21607at2759"/>
<dbReference type="PANTHER" id="PTHR23167">
    <property type="entry name" value="CALPONIN HOMOLOGY DOMAIN-CONTAINING PROTEIN DDB_G0272472-RELATED"/>
    <property type="match status" value="1"/>
</dbReference>
<dbReference type="SMART" id="SM00033">
    <property type="entry name" value="CH"/>
    <property type="match status" value="1"/>
</dbReference>
<feature type="compositionally biased region" description="Basic and acidic residues" evidence="14">
    <location>
        <begin position="267"/>
        <end position="286"/>
    </location>
</feature>
<feature type="region of interest" description="Disordered" evidence="14">
    <location>
        <begin position="327"/>
        <end position="350"/>
    </location>
</feature>
<evidence type="ECO:0000256" key="2">
    <source>
        <dbReference type="ARBA" id="ARBA00009452"/>
    </source>
</evidence>
<evidence type="ECO:0000256" key="8">
    <source>
        <dbReference type="ARBA" id="ARBA00022949"/>
    </source>
</evidence>
<keyword evidence="8 13" id="KW-0965">Cell junction</keyword>
<dbReference type="PROSITE" id="PS50021">
    <property type="entry name" value="CH"/>
    <property type="match status" value="1"/>
</dbReference>
<feature type="compositionally biased region" description="Basic and acidic residues" evidence="14">
    <location>
        <begin position="364"/>
        <end position="386"/>
    </location>
</feature>
<dbReference type="FunFam" id="1.10.418.10:FF:000020">
    <property type="entry name" value="Cytospin-A isoform 1"/>
    <property type="match status" value="1"/>
</dbReference>
<evidence type="ECO:0000256" key="13">
    <source>
        <dbReference type="RuleBase" id="RU367063"/>
    </source>
</evidence>
<evidence type="ECO:0000313" key="17">
    <source>
        <dbReference type="Proteomes" id="UP000824540"/>
    </source>
</evidence>
<evidence type="ECO:0000259" key="15">
    <source>
        <dbReference type="PROSITE" id="PS50021"/>
    </source>
</evidence>
<dbReference type="Gene3D" id="1.10.418.10">
    <property type="entry name" value="Calponin-like domain"/>
    <property type="match status" value="1"/>
</dbReference>
<feature type="region of interest" description="Disordered" evidence="14">
    <location>
        <begin position="251"/>
        <end position="286"/>
    </location>
</feature>
<feature type="compositionally biased region" description="Polar residues" evidence="14">
    <location>
        <begin position="449"/>
        <end position="458"/>
    </location>
</feature>
<evidence type="ECO:0000256" key="3">
    <source>
        <dbReference type="ARBA" id="ARBA00011235"/>
    </source>
</evidence>
<protein>
    <recommendedName>
        <fullName evidence="4 13">Cytospin-A</fullName>
    </recommendedName>
</protein>
<evidence type="ECO:0000256" key="6">
    <source>
        <dbReference type="ARBA" id="ARBA00022618"/>
    </source>
</evidence>
<dbReference type="PANTHER" id="PTHR23167:SF18">
    <property type="entry name" value="CYTOSPIN-A"/>
    <property type="match status" value="1"/>
</dbReference>
<evidence type="ECO:0000256" key="11">
    <source>
        <dbReference type="ARBA" id="ARBA00023306"/>
    </source>
</evidence>
<feature type="compositionally biased region" description="Basic and acidic residues" evidence="14">
    <location>
        <begin position="144"/>
        <end position="158"/>
    </location>
</feature>
<evidence type="ECO:0000256" key="10">
    <source>
        <dbReference type="ARBA" id="ARBA00023212"/>
    </source>
</evidence>
<dbReference type="GO" id="GO:0051301">
    <property type="term" value="P:cell division"/>
    <property type="evidence" value="ECO:0007669"/>
    <property type="project" value="UniProtKB-UniRule"/>
</dbReference>
<dbReference type="GO" id="GO:0005737">
    <property type="term" value="C:cytoplasm"/>
    <property type="evidence" value="ECO:0007669"/>
    <property type="project" value="UniProtKB-UniRule"/>
</dbReference>
<dbReference type="GO" id="GO:0005921">
    <property type="term" value="C:gap junction"/>
    <property type="evidence" value="ECO:0007669"/>
    <property type="project" value="UniProtKB-SubCell"/>
</dbReference>
<dbReference type="EMBL" id="JAFBMS010000102">
    <property type="protein sequence ID" value="KAG9336069.1"/>
    <property type="molecule type" value="Genomic_DNA"/>
</dbReference>
<dbReference type="AlphaFoldDB" id="A0A8T2N6R7"/>
<sequence length="588" mass="63786">MGNFASKEGQGPAGGGHLDLFHPLPPPPLTPNFQGTPNPIVSHSGKPDGSKSVGARGSYRERTPLFRTSSQTVTMERGATGLKFSAPLGQTGSDTSTERLPGGHRACRFDSSALPPAGQCPTSAPPSKPTQTEKGIVPEQPPEAADRRGDRQEDKHADGDLLALRRLLADCRTSLGLSPDGNDEEGVQSAAELLRCILAEREELVKEVKTLKDTMRIEREEWLQFQSDLQVAVSVADRLHLEAKEELAKLRGDQEETERQLAAARQRQLEADRELETAKAEHEQTRRKLASLGAELEELRGRKQTCTDQGAGRGGGVLLVTAGSERRAGVGSVAESGTGEGQVAKEPCLQGQGVAEERLQIAAAGEKRREEGKDLPRGARVTERSRSLSRLPLLSSPPSAVNGISQPLSSTSSRSLSKNQNAIRVRRAEPTLEGQESDSAGKQEEGNPANKQCTTLTDTPCTVSSMTRNQDGFSSLLRRHGGSKRNSLLRWCQSRTQGYKNIDITNFSSSWSDGLAFCAVYHTYLPSLIPYASLCPADRRENLDLAFRTGEGVGVPASLTVEEVLRRGGPDWQRVLGYVESIYRHFEM</sequence>
<feature type="domain" description="Calponin-homology (CH)" evidence="15">
    <location>
        <begin position="482"/>
        <end position="587"/>
    </location>
</feature>
<evidence type="ECO:0000256" key="1">
    <source>
        <dbReference type="ARBA" id="ARBA00004186"/>
    </source>
</evidence>
<dbReference type="InterPro" id="IPR050540">
    <property type="entry name" value="F-actin_Monoox_Mical"/>
</dbReference>
<keyword evidence="5 13" id="KW-0963">Cytoplasm</keyword>
<dbReference type="Proteomes" id="UP000824540">
    <property type="component" value="Unassembled WGS sequence"/>
</dbReference>
<proteinExistence type="inferred from homology"/>
<evidence type="ECO:0000256" key="7">
    <source>
        <dbReference type="ARBA" id="ARBA00022868"/>
    </source>
</evidence>
<keyword evidence="17" id="KW-1185">Reference proteome</keyword>
<feature type="compositionally biased region" description="Low complexity" evidence="14">
    <location>
        <begin position="388"/>
        <end position="417"/>
    </location>
</feature>
<evidence type="ECO:0000256" key="5">
    <source>
        <dbReference type="ARBA" id="ARBA00022490"/>
    </source>
</evidence>
<accession>A0A8T2N6R7</accession>
<evidence type="ECO:0000256" key="4">
    <source>
        <dbReference type="ARBA" id="ARBA00015657"/>
    </source>
</evidence>
<keyword evidence="6 13" id="KW-0132">Cell division</keyword>
<keyword evidence="10 13" id="KW-0206">Cytoskeleton</keyword>
<dbReference type="InterPro" id="IPR001715">
    <property type="entry name" value="CH_dom"/>
</dbReference>
<name>A0A8T2N6R7_9TELE</name>
<evidence type="ECO:0000256" key="9">
    <source>
        <dbReference type="ARBA" id="ARBA00023054"/>
    </source>
</evidence>
<evidence type="ECO:0000256" key="14">
    <source>
        <dbReference type="SAM" id="MobiDB-lite"/>
    </source>
</evidence>
<evidence type="ECO:0000313" key="16">
    <source>
        <dbReference type="EMBL" id="KAG9336069.1"/>
    </source>
</evidence>
<comment type="function">
    <text evidence="12 13">Involved in cytokinesis and spindle organization. May play a role in actin cytoskeleton organization and microtubule stabilization and hence required for proper cell adhesion and migration.</text>
</comment>
<comment type="subcellular location">
    <subcellularLocation>
        <location evidence="1 13">Cytoplasm</location>
        <location evidence="1 13">Cytoskeleton</location>
        <location evidence="1 13">Spindle</location>
    </subcellularLocation>
    <subcellularLocation>
        <location evidence="13">Cytoplasm</location>
        <location evidence="13">Cytoskeleton</location>
    </subcellularLocation>
    <subcellularLocation>
        <location evidence="13">Cell junction</location>
        <location evidence="13">Gap junction</location>
    </subcellularLocation>
</comment>
<dbReference type="InterPro" id="IPR036872">
    <property type="entry name" value="CH_dom_sf"/>
</dbReference>
<dbReference type="SUPFAM" id="SSF47576">
    <property type="entry name" value="Calponin-homology domain, CH-domain"/>
    <property type="match status" value="1"/>
</dbReference>
<evidence type="ECO:0000256" key="12">
    <source>
        <dbReference type="ARBA" id="ARBA00025131"/>
    </source>
</evidence>
<dbReference type="Pfam" id="PF00307">
    <property type="entry name" value="CH"/>
    <property type="match status" value="1"/>
</dbReference>
<organism evidence="16 17">
    <name type="scientific">Albula glossodonta</name>
    <name type="common">roundjaw bonefish</name>
    <dbReference type="NCBI Taxonomy" id="121402"/>
    <lineage>
        <taxon>Eukaryota</taxon>
        <taxon>Metazoa</taxon>
        <taxon>Chordata</taxon>
        <taxon>Craniata</taxon>
        <taxon>Vertebrata</taxon>
        <taxon>Euteleostomi</taxon>
        <taxon>Actinopterygii</taxon>
        <taxon>Neopterygii</taxon>
        <taxon>Teleostei</taxon>
        <taxon>Albuliformes</taxon>
        <taxon>Albulidae</taxon>
        <taxon>Albula</taxon>
    </lineage>
</organism>
<feature type="region of interest" description="Disordered" evidence="14">
    <location>
        <begin position="1"/>
        <end position="158"/>
    </location>
</feature>
<keyword evidence="9" id="KW-0175">Coiled coil</keyword>
<dbReference type="GO" id="GO:0005819">
    <property type="term" value="C:spindle"/>
    <property type="evidence" value="ECO:0007669"/>
    <property type="project" value="UniProtKB-SubCell"/>
</dbReference>
<comment type="similarity">
    <text evidence="2 13">Belongs to the cytospin-A family.</text>
</comment>
<keyword evidence="7 13" id="KW-0303">Gap junction</keyword>
<comment type="subunit">
    <text evidence="3 13">May interact with both microtubules and actin cytoskeleton.</text>
</comment>
<feature type="region of interest" description="Disordered" evidence="14">
    <location>
        <begin position="364"/>
        <end position="458"/>
    </location>
</feature>
<keyword evidence="11 13" id="KW-0131">Cell cycle</keyword>
<reference evidence="16" key="1">
    <citation type="thesis" date="2021" institute="BYU ScholarsArchive" country="Provo, UT, USA">
        <title>Applications of and Algorithms for Genome Assembly and Genomic Analyses with an Emphasis on Marine Teleosts.</title>
        <authorList>
            <person name="Pickett B.D."/>
        </authorList>
    </citation>
    <scope>NUCLEOTIDE SEQUENCE</scope>
    <source>
        <strain evidence="16">HI-2016</strain>
    </source>
</reference>